<dbReference type="RefSeq" id="WP_379319950.1">
    <property type="nucleotide sequence ID" value="NZ_JBHTLM010000010.1"/>
</dbReference>
<comment type="caution">
    <text evidence="1">The sequence shown here is derived from an EMBL/GenBank/DDBJ whole genome shotgun (WGS) entry which is preliminary data.</text>
</comment>
<evidence type="ECO:0000313" key="1">
    <source>
        <dbReference type="EMBL" id="MFD1177497.1"/>
    </source>
</evidence>
<protein>
    <submittedName>
        <fullName evidence="1">Uncharacterized protein</fullName>
    </submittedName>
</protein>
<reference evidence="2" key="1">
    <citation type="journal article" date="2019" name="Int. J. Syst. Evol. Microbiol.">
        <title>The Global Catalogue of Microorganisms (GCM) 10K type strain sequencing project: providing services to taxonomists for standard genome sequencing and annotation.</title>
        <authorList>
            <consortium name="The Broad Institute Genomics Platform"/>
            <consortium name="The Broad Institute Genome Sequencing Center for Infectious Disease"/>
            <person name="Wu L."/>
            <person name="Ma J."/>
        </authorList>
    </citation>
    <scope>NUCLEOTIDE SEQUENCE [LARGE SCALE GENOMIC DNA]</scope>
    <source>
        <strain evidence="2">CCUG 59189</strain>
    </source>
</reference>
<dbReference type="Proteomes" id="UP001597262">
    <property type="component" value="Unassembled WGS sequence"/>
</dbReference>
<accession>A0ABW3RZ04</accession>
<proteinExistence type="predicted"/>
<gene>
    <name evidence="1" type="ORF">ACFQ3W_14475</name>
</gene>
<evidence type="ECO:0000313" key="2">
    <source>
        <dbReference type="Proteomes" id="UP001597262"/>
    </source>
</evidence>
<organism evidence="1 2">
    <name type="scientific">Paenibacillus puldeungensis</name>
    <dbReference type="NCBI Taxonomy" id="696536"/>
    <lineage>
        <taxon>Bacteria</taxon>
        <taxon>Bacillati</taxon>
        <taxon>Bacillota</taxon>
        <taxon>Bacilli</taxon>
        <taxon>Bacillales</taxon>
        <taxon>Paenibacillaceae</taxon>
        <taxon>Paenibacillus</taxon>
    </lineage>
</organism>
<sequence>MASSELADLVGREVDLIFFPQATPVFKAQIIGSGELLQDSKPYTRQIAYMHALKEYALLNEERKEIMEGYRRG</sequence>
<keyword evidence="2" id="KW-1185">Reference proteome</keyword>
<name>A0ABW3RZ04_9BACL</name>
<dbReference type="EMBL" id="JBHTLM010000010">
    <property type="protein sequence ID" value="MFD1177497.1"/>
    <property type="molecule type" value="Genomic_DNA"/>
</dbReference>